<dbReference type="Pfam" id="PF06289">
    <property type="entry name" value="FlbD"/>
    <property type="match status" value="1"/>
</dbReference>
<keyword evidence="2" id="KW-1185">Reference proteome</keyword>
<dbReference type="EMBL" id="FAOO01000009">
    <property type="protein sequence ID" value="CUU06071.1"/>
    <property type="molecule type" value="Genomic_DNA"/>
</dbReference>
<dbReference type="AlphaFoldDB" id="A0A0S4N455"/>
<dbReference type="RefSeq" id="WP_140945142.1">
    <property type="nucleotide sequence ID" value="NZ_FAOO01000009.1"/>
</dbReference>
<dbReference type="STRING" id="1643428.GCA_001442855_01368"/>
<evidence type="ECO:0000313" key="2">
    <source>
        <dbReference type="Proteomes" id="UP000320623"/>
    </source>
</evidence>
<keyword evidence="1" id="KW-0966">Cell projection</keyword>
<dbReference type="OrthoDB" id="9799862at2"/>
<keyword evidence="1" id="KW-0969">Cilium</keyword>
<reference evidence="2" key="1">
    <citation type="submission" date="2015-11" db="EMBL/GenBank/DDBJ databases">
        <authorList>
            <person name="Varghese N."/>
        </authorList>
    </citation>
    <scope>NUCLEOTIDE SEQUENCE [LARGE SCALE GENOMIC DNA]</scope>
</reference>
<keyword evidence="1" id="KW-0282">Flagellum</keyword>
<name>A0A0S4N455_9BACT</name>
<dbReference type="PANTHER" id="PTHR39185:SF1">
    <property type="entry name" value="SWARMING MOTILITY PROTEIN SWRD"/>
    <property type="match status" value="1"/>
</dbReference>
<dbReference type="PANTHER" id="PTHR39185">
    <property type="entry name" value="SWARMING MOTILITY PROTEIN SWRD"/>
    <property type="match status" value="1"/>
</dbReference>
<evidence type="ECO:0000313" key="1">
    <source>
        <dbReference type="EMBL" id="CUU06071.1"/>
    </source>
</evidence>
<accession>A0A0S4N455</accession>
<gene>
    <name evidence="1" type="ORF">JGI1_01397</name>
</gene>
<dbReference type="Proteomes" id="UP000320623">
    <property type="component" value="Unassembled WGS sequence"/>
</dbReference>
<protein>
    <submittedName>
        <fullName evidence="1">Flagellar protein FlbD</fullName>
    </submittedName>
</protein>
<proteinExistence type="predicted"/>
<dbReference type="InterPro" id="IPR009384">
    <property type="entry name" value="SwrD-like"/>
</dbReference>
<sequence length="74" mass="8401">MIKVTRLNGQEIVINADLIEYLEASPDTIIALINGKKIMVKESVDEVIEKVTEYRRKCVVYVQTPPIHKSGEET</sequence>
<organism evidence="1 2">
    <name type="scientific">Candidatus Thermokryptus mobilis</name>
    <dbReference type="NCBI Taxonomy" id="1643428"/>
    <lineage>
        <taxon>Bacteria</taxon>
        <taxon>Pseudomonadati</taxon>
        <taxon>Candidatus Kryptoniota</taxon>
        <taxon>Candidatus Thermokryptus</taxon>
    </lineage>
</organism>